<name>A0A2U1ZS06_9MICO</name>
<feature type="transmembrane region" description="Helical" evidence="1">
    <location>
        <begin position="23"/>
        <end position="42"/>
    </location>
</feature>
<reference evidence="2 3" key="1">
    <citation type="submission" date="2018-03" db="EMBL/GenBank/DDBJ databases">
        <title>Genome assembly of novel Miniimonas species PCH200.</title>
        <authorList>
            <person name="Thakur V."/>
            <person name="Kumar V."/>
            <person name="Singh D."/>
        </authorList>
    </citation>
    <scope>NUCLEOTIDE SEQUENCE [LARGE SCALE GENOMIC DNA]</scope>
    <source>
        <strain evidence="2 3">PCH200</strain>
    </source>
</reference>
<evidence type="ECO:0000313" key="3">
    <source>
        <dbReference type="Proteomes" id="UP000245166"/>
    </source>
</evidence>
<evidence type="ECO:0000256" key="1">
    <source>
        <dbReference type="SAM" id="Phobius"/>
    </source>
</evidence>
<sequence length="213" mass="22197">MLPVARTLARAFAPGRGAVRRTLAVAAIPFWLLGVLLLPGYVHHRRRIVLRVAPRGGRGVRAYGLRALVLVAVVTALAVLAATSPVAAAIGLGLVAVTWLLVVVGLLVMMPSTIEALGASARVPSSPQARATDRERLRQVGWTVDSAASLEPSGGLQLMRDHLAATLPAGAVVTATAATGKHARVYTRLGFTPLLSQPLRLTHRVREGGAGAS</sequence>
<organism evidence="2 3">
    <name type="scientific">Serinibacter arcticus</name>
    <dbReference type="NCBI Taxonomy" id="1655435"/>
    <lineage>
        <taxon>Bacteria</taxon>
        <taxon>Bacillati</taxon>
        <taxon>Actinomycetota</taxon>
        <taxon>Actinomycetes</taxon>
        <taxon>Micrococcales</taxon>
        <taxon>Beutenbergiaceae</taxon>
        <taxon>Serinibacter</taxon>
    </lineage>
</organism>
<dbReference type="EMBL" id="PYHR01000002">
    <property type="protein sequence ID" value="PWD49774.1"/>
    <property type="molecule type" value="Genomic_DNA"/>
</dbReference>
<gene>
    <name evidence="2" type="ORF">C8046_02725</name>
</gene>
<accession>A0A2U1ZS06</accession>
<feature type="transmembrane region" description="Helical" evidence="1">
    <location>
        <begin position="88"/>
        <end position="108"/>
    </location>
</feature>
<evidence type="ECO:0000313" key="2">
    <source>
        <dbReference type="EMBL" id="PWD49774.1"/>
    </source>
</evidence>
<keyword evidence="1" id="KW-1133">Transmembrane helix</keyword>
<protein>
    <submittedName>
        <fullName evidence="2">Uncharacterized protein</fullName>
    </submittedName>
</protein>
<keyword evidence="3" id="KW-1185">Reference proteome</keyword>
<comment type="caution">
    <text evidence="2">The sequence shown here is derived from an EMBL/GenBank/DDBJ whole genome shotgun (WGS) entry which is preliminary data.</text>
</comment>
<proteinExistence type="predicted"/>
<dbReference type="AlphaFoldDB" id="A0A2U1ZS06"/>
<feature type="transmembrane region" description="Helical" evidence="1">
    <location>
        <begin position="63"/>
        <end position="82"/>
    </location>
</feature>
<keyword evidence="1" id="KW-0472">Membrane</keyword>
<dbReference type="Proteomes" id="UP000245166">
    <property type="component" value="Unassembled WGS sequence"/>
</dbReference>
<keyword evidence="1" id="KW-0812">Transmembrane</keyword>